<feature type="region of interest" description="Disordered" evidence="5">
    <location>
        <begin position="1"/>
        <end position="23"/>
    </location>
</feature>
<evidence type="ECO:0000313" key="8">
    <source>
        <dbReference type="EMBL" id="KAI3886825.1"/>
    </source>
</evidence>
<keyword evidence="9" id="KW-1185">Reference proteome</keyword>
<evidence type="ECO:0000256" key="6">
    <source>
        <dbReference type="SAM" id="Phobius"/>
    </source>
</evidence>
<keyword evidence="3 6" id="KW-1133">Transmembrane helix</keyword>
<evidence type="ECO:0000256" key="1">
    <source>
        <dbReference type="ARBA" id="ARBA00004167"/>
    </source>
</evidence>
<name>A0AAD4XCC3_9MAGN</name>
<evidence type="ECO:0000259" key="7">
    <source>
        <dbReference type="Pfam" id="PF03168"/>
    </source>
</evidence>
<comment type="caution">
    <text evidence="8">The sequence shown here is derived from an EMBL/GenBank/DDBJ whole genome shotgun (WGS) entry which is preliminary data.</text>
</comment>
<dbReference type="AlphaFoldDB" id="A0AAD4XCC3"/>
<dbReference type="GO" id="GO:0005886">
    <property type="term" value="C:plasma membrane"/>
    <property type="evidence" value="ECO:0007669"/>
    <property type="project" value="TreeGrafter"/>
</dbReference>
<evidence type="ECO:0000256" key="4">
    <source>
        <dbReference type="ARBA" id="ARBA00023136"/>
    </source>
</evidence>
<feature type="domain" description="Late embryogenesis abundant protein LEA-2 subgroup" evidence="7">
    <location>
        <begin position="155"/>
        <end position="260"/>
    </location>
</feature>
<reference evidence="8" key="1">
    <citation type="submission" date="2022-04" db="EMBL/GenBank/DDBJ databases">
        <title>A functionally conserved STORR gene fusion in Papaver species that diverged 16.8 million years ago.</title>
        <authorList>
            <person name="Catania T."/>
        </authorList>
    </citation>
    <scope>NUCLEOTIDE SEQUENCE</scope>
    <source>
        <strain evidence="8">S-188037</strain>
    </source>
</reference>
<dbReference type="PANTHER" id="PTHR31234">
    <property type="entry name" value="LATE EMBRYOGENESIS ABUNDANT (LEA) HYDROXYPROLINE-RICH GLYCOPROTEIN FAMILY"/>
    <property type="match status" value="1"/>
</dbReference>
<dbReference type="InterPro" id="IPR044839">
    <property type="entry name" value="NDR1-like"/>
</dbReference>
<accession>A0AAD4XCC3</accession>
<protein>
    <recommendedName>
        <fullName evidence="7">Late embryogenesis abundant protein LEA-2 subgroup domain-containing protein</fullName>
    </recommendedName>
</protein>
<dbReference type="Proteomes" id="UP001202328">
    <property type="component" value="Unassembled WGS sequence"/>
</dbReference>
<comment type="subcellular location">
    <subcellularLocation>
        <location evidence="1">Membrane</location>
        <topology evidence="1">Single-pass membrane protein</topology>
    </subcellularLocation>
</comment>
<keyword evidence="4 6" id="KW-0472">Membrane</keyword>
<dbReference type="GO" id="GO:0098542">
    <property type="term" value="P:defense response to other organism"/>
    <property type="evidence" value="ECO:0007669"/>
    <property type="project" value="InterPro"/>
</dbReference>
<sequence>MSGRHEHRYSYSSEESGNRHEEENQLVPVVNNNQALVPMYQKHVAPPGTYVVQIPKDQIYRIPPPENARRFENYTRKGKKKSGPSCCCCALFWIIGILLFLGFLAVIASVIFYIVLRPKALQYSVENFSIKGLDGNLTLSSSSSSLKLSPEFDVTLKSQNPNGKISFFYFTEGSSVTVSYSDVELSTGTFETFYQPTKNAKVIEMALKSNNGVKMSNETRVSLIDHQELGNIPFELDLNVPVKVKVGSIKTWKITLKVHCHVSKNGLKVNSALVSSRCGVKAKALG</sequence>
<dbReference type="PANTHER" id="PTHR31234:SF70">
    <property type="entry name" value="LATE EMBRYOGENESIS ABUNDANT PROTEIN LEA-2 SUBGROUP DOMAIN-CONTAINING PROTEIN"/>
    <property type="match status" value="1"/>
</dbReference>
<evidence type="ECO:0000256" key="3">
    <source>
        <dbReference type="ARBA" id="ARBA00022989"/>
    </source>
</evidence>
<dbReference type="Pfam" id="PF03168">
    <property type="entry name" value="LEA_2"/>
    <property type="match status" value="1"/>
</dbReference>
<evidence type="ECO:0000256" key="5">
    <source>
        <dbReference type="SAM" id="MobiDB-lite"/>
    </source>
</evidence>
<proteinExistence type="predicted"/>
<dbReference type="EMBL" id="JAJJMB010012121">
    <property type="protein sequence ID" value="KAI3886825.1"/>
    <property type="molecule type" value="Genomic_DNA"/>
</dbReference>
<dbReference type="InterPro" id="IPR004864">
    <property type="entry name" value="LEA_2"/>
</dbReference>
<feature type="transmembrane region" description="Helical" evidence="6">
    <location>
        <begin position="90"/>
        <end position="116"/>
    </location>
</feature>
<keyword evidence="2 6" id="KW-0812">Transmembrane</keyword>
<evidence type="ECO:0000313" key="9">
    <source>
        <dbReference type="Proteomes" id="UP001202328"/>
    </source>
</evidence>
<organism evidence="8 9">
    <name type="scientific">Papaver atlanticum</name>
    <dbReference type="NCBI Taxonomy" id="357466"/>
    <lineage>
        <taxon>Eukaryota</taxon>
        <taxon>Viridiplantae</taxon>
        <taxon>Streptophyta</taxon>
        <taxon>Embryophyta</taxon>
        <taxon>Tracheophyta</taxon>
        <taxon>Spermatophyta</taxon>
        <taxon>Magnoliopsida</taxon>
        <taxon>Ranunculales</taxon>
        <taxon>Papaveraceae</taxon>
        <taxon>Papaveroideae</taxon>
        <taxon>Papaver</taxon>
    </lineage>
</organism>
<evidence type="ECO:0000256" key="2">
    <source>
        <dbReference type="ARBA" id="ARBA00022692"/>
    </source>
</evidence>
<gene>
    <name evidence="8" type="ORF">MKW98_017177</name>
</gene>